<reference evidence="12" key="1">
    <citation type="submission" date="2023-03" db="EMBL/GenBank/DDBJ databases">
        <authorList>
            <person name="Steffen K."/>
            <person name="Cardenas P."/>
        </authorList>
    </citation>
    <scope>NUCLEOTIDE SEQUENCE</scope>
</reference>
<dbReference type="HAMAP" id="MF_01309_B">
    <property type="entry name" value="Ribosomal_uS3_B"/>
    <property type="match status" value="1"/>
</dbReference>
<dbReference type="InterPro" id="IPR015946">
    <property type="entry name" value="KH_dom-like_a/b"/>
</dbReference>
<evidence type="ECO:0000256" key="4">
    <source>
        <dbReference type="ARBA" id="ARBA00022980"/>
    </source>
</evidence>
<evidence type="ECO:0000256" key="5">
    <source>
        <dbReference type="ARBA" id="ARBA00023274"/>
    </source>
</evidence>
<comment type="caution">
    <text evidence="12">The sequence shown here is derived from an EMBL/GenBank/DDBJ whole genome shotgun (WGS) entry which is preliminary data.</text>
</comment>
<dbReference type="InterPro" id="IPR005704">
    <property type="entry name" value="Ribosomal_uS3_bac-typ"/>
</dbReference>
<evidence type="ECO:0000259" key="11">
    <source>
        <dbReference type="PROSITE" id="PS50823"/>
    </source>
</evidence>
<evidence type="ECO:0000256" key="9">
    <source>
        <dbReference type="RuleBase" id="RU003624"/>
    </source>
</evidence>
<evidence type="ECO:0000256" key="3">
    <source>
        <dbReference type="ARBA" id="ARBA00022884"/>
    </source>
</evidence>
<dbReference type="GO" id="GO:0003735">
    <property type="term" value="F:structural constituent of ribosome"/>
    <property type="evidence" value="ECO:0007669"/>
    <property type="project" value="InterPro"/>
</dbReference>
<gene>
    <name evidence="12" type="ORF">GBAR_LOCUS14837</name>
</gene>
<feature type="non-terminal residue" evidence="12">
    <location>
        <position position="1"/>
    </location>
</feature>
<dbReference type="PANTHER" id="PTHR11760">
    <property type="entry name" value="30S/40S RIBOSOMAL PROTEIN S3"/>
    <property type="match status" value="1"/>
</dbReference>
<comment type="similarity">
    <text evidence="1 9">Belongs to the universal ribosomal protein uS3 family.</text>
</comment>
<evidence type="ECO:0000256" key="10">
    <source>
        <dbReference type="SAM" id="MobiDB-lite"/>
    </source>
</evidence>
<dbReference type="PANTHER" id="PTHR11760:SF19">
    <property type="entry name" value="SMALL RIBOSOMAL SUBUNIT PROTEIN US3C"/>
    <property type="match status" value="1"/>
</dbReference>
<dbReference type="InterPro" id="IPR004087">
    <property type="entry name" value="KH_dom"/>
</dbReference>
<feature type="region of interest" description="Disordered" evidence="10">
    <location>
        <begin position="208"/>
        <end position="261"/>
    </location>
</feature>
<keyword evidence="3 8" id="KW-0694">RNA-binding</keyword>
<dbReference type="GO" id="GO:0022627">
    <property type="term" value="C:cytosolic small ribosomal subunit"/>
    <property type="evidence" value="ECO:0007669"/>
    <property type="project" value="TreeGrafter"/>
</dbReference>
<dbReference type="GO" id="GO:0006412">
    <property type="term" value="P:translation"/>
    <property type="evidence" value="ECO:0007669"/>
    <property type="project" value="InterPro"/>
</dbReference>
<dbReference type="FunFam" id="3.30.300.20:FF:000001">
    <property type="entry name" value="30S ribosomal protein S3"/>
    <property type="match status" value="1"/>
</dbReference>
<dbReference type="InterPro" id="IPR001351">
    <property type="entry name" value="Ribosomal_uS3_C"/>
</dbReference>
<keyword evidence="2" id="KW-0699">rRNA-binding</keyword>
<dbReference type="AlphaFoldDB" id="A0AA35WMD7"/>
<feature type="compositionally biased region" description="Basic and acidic residues" evidence="10">
    <location>
        <begin position="213"/>
        <end position="232"/>
    </location>
</feature>
<evidence type="ECO:0000313" key="13">
    <source>
        <dbReference type="Proteomes" id="UP001174909"/>
    </source>
</evidence>
<dbReference type="SMART" id="SM00322">
    <property type="entry name" value="KH"/>
    <property type="match status" value="1"/>
</dbReference>
<dbReference type="Gene3D" id="3.30.1140.32">
    <property type="entry name" value="Ribosomal protein S3, C-terminal domain"/>
    <property type="match status" value="1"/>
</dbReference>
<dbReference type="EMBL" id="CASHTH010002177">
    <property type="protein sequence ID" value="CAI8025719.1"/>
    <property type="molecule type" value="Genomic_DNA"/>
</dbReference>
<dbReference type="CDD" id="cd02412">
    <property type="entry name" value="KH-II_30S_S3"/>
    <property type="match status" value="1"/>
</dbReference>
<evidence type="ECO:0000256" key="2">
    <source>
        <dbReference type="ARBA" id="ARBA00022730"/>
    </source>
</evidence>
<dbReference type="InterPro" id="IPR057258">
    <property type="entry name" value="Ribosomal_uS3"/>
</dbReference>
<dbReference type="SUPFAM" id="SSF54821">
    <property type="entry name" value="Ribosomal protein S3 C-terminal domain"/>
    <property type="match status" value="1"/>
</dbReference>
<keyword evidence="13" id="KW-1185">Reference proteome</keyword>
<dbReference type="InterPro" id="IPR018280">
    <property type="entry name" value="Ribosomal_uS3_CS"/>
</dbReference>
<evidence type="ECO:0000256" key="7">
    <source>
        <dbReference type="ARBA" id="ARBA00035473"/>
    </source>
</evidence>
<dbReference type="NCBIfam" id="TIGR01009">
    <property type="entry name" value="rpsC_bact"/>
    <property type="match status" value="1"/>
</dbReference>
<protein>
    <recommendedName>
        <fullName evidence="6">Small ribosomal subunit protein uS3c</fullName>
    </recommendedName>
    <alternativeName>
        <fullName evidence="7">30S ribosomal protein S3, chloroplastic</fullName>
    </alternativeName>
</protein>
<evidence type="ECO:0000256" key="6">
    <source>
        <dbReference type="ARBA" id="ARBA00035154"/>
    </source>
</evidence>
<keyword evidence="5 9" id="KW-0687">Ribonucleoprotein</keyword>
<organism evidence="12 13">
    <name type="scientific">Geodia barretti</name>
    <name type="common">Barrett's horny sponge</name>
    <dbReference type="NCBI Taxonomy" id="519541"/>
    <lineage>
        <taxon>Eukaryota</taxon>
        <taxon>Metazoa</taxon>
        <taxon>Porifera</taxon>
        <taxon>Demospongiae</taxon>
        <taxon>Heteroscleromorpha</taxon>
        <taxon>Tetractinellida</taxon>
        <taxon>Astrophorina</taxon>
        <taxon>Geodiidae</taxon>
        <taxon>Geodia</taxon>
    </lineage>
</organism>
<sequence>VGQKTHPRGLRLGITETWDSKWYSERDYAKWLHEDFKIQKFIKEQLARAGISRIEIERVADRCSINIHTARPGIVIGRRGAEAEKLQALLEKEVGCPVRINVSEIREPELDAQLVAEDVAMQIERRAGFKQAMRRKISGSIQAGALGIKIMVSGRLDGKEIARTESSIEGRVPLHTLRANVDYGFTEATTTYGKIGVKTWIFKGEAPVRRQSGRREDAGSQRPERRRGDRRPGPRQSGGEQGRGRGRRRPRRSEGGPGSNS</sequence>
<dbReference type="InterPro" id="IPR004044">
    <property type="entry name" value="KH_dom_type_2"/>
</dbReference>
<dbReference type="GO" id="GO:0019843">
    <property type="term" value="F:rRNA binding"/>
    <property type="evidence" value="ECO:0007669"/>
    <property type="project" value="UniProtKB-KW"/>
</dbReference>
<dbReference type="Pfam" id="PF07650">
    <property type="entry name" value="KH_2"/>
    <property type="match status" value="1"/>
</dbReference>
<feature type="domain" description="KH type-2" evidence="11">
    <location>
        <begin position="38"/>
        <end position="106"/>
    </location>
</feature>
<dbReference type="PROSITE" id="PS50823">
    <property type="entry name" value="KH_TYPE_2"/>
    <property type="match status" value="1"/>
</dbReference>
<dbReference type="SUPFAM" id="SSF54814">
    <property type="entry name" value="Prokaryotic type KH domain (KH-domain type II)"/>
    <property type="match status" value="1"/>
</dbReference>
<name>A0AA35WMD7_GEOBA</name>
<evidence type="ECO:0000313" key="12">
    <source>
        <dbReference type="EMBL" id="CAI8025719.1"/>
    </source>
</evidence>
<keyword evidence="4 9" id="KW-0689">Ribosomal protein</keyword>
<dbReference type="InterPro" id="IPR036419">
    <property type="entry name" value="Ribosomal_S3_C_sf"/>
</dbReference>
<dbReference type="Gene3D" id="3.30.300.20">
    <property type="match status" value="1"/>
</dbReference>
<evidence type="ECO:0000256" key="8">
    <source>
        <dbReference type="PROSITE-ProRule" id="PRU00118"/>
    </source>
</evidence>
<proteinExistence type="inferred from homology"/>
<dbReference type="Pfam" id="PF00189">
    <property type="entry name" value="Ribosomal_S3_C"/>
    <property type="match status" value="1"/>
</dbReference>
<dbReference type="PROSITE" id="PS00548">
    <property type="entry name" value="RIBOSOMAL_S3"/>
    <property type="match status" value="1"/>
</dbReference>
<evidence type="ECO:0000256" key="1">
    <source>
        <dbReference type="ARBA" id="ARBA00010761"/>
    </source>
</evidence>
<accession>A0AA35WMD7</accession>
<dbReference type="InterPro" id="IPR009019">
    <property type="entry name" value="KH_sf_prok-type"/>
</dbReference>
<dbReference type="Proteomes" id="UP001174909">
    <property type="component" value="Unassembled WGS sequence"/>
</dbReference>